<reference evidence="1 2" key="1">
    <citation type="journal article" date="2012" name="J. Bacteriol.">
        <title>Complete genome sequences of Desulfosporosinus orientis DSM765T, Desulfosporosinus youngiae DSM17734T, Desulfosporosinus meridiei DSM13257T, and Desulfosporosinus acidiphilus DSM22704T.</title>
        <authorList>
            <person name="Pester M."/>
            <person name="Brambilla E."/>
            <person name="Alazard D."/>
            <person name="Rattei T."/>
            <person name="Weinmaier T."/>
            <person name="Han J."/>
            <person name="Lucas S."/>
            <person name="Lapidus A."/>
            <person name="Cheng J.F."/>
            <person name="Goodwin L."/>
            <person name="Pitluck S."/>
            <person name="Peters L."/>
            <person name="Ovchinnikova G."/>
            <person name="Teshima H."/>
            <person name="Detter J.C."/>
            <person name="Han C.S."/>
            <person name="Tapia R."/>
            <person name="Land M.L."/>
            <person name="Hauser L."/>
            <person name="Kyrpides N.C."/>
            <person name="Ivanova N.N."/>
            <person name="Pagani I."/>
            <person name="Huntmann M."/>
            <person name="Wei C.L."/>
            <person name="Davenport K.W."/>
            <person name="Daligault H."/>
            <person name="Chain P.S."/>
            <person name="Chen A."/>
            <person name="Mavromatis K."/>
            <person name="Markowitz V."/>
            <person name="Szeto E."/>
            <person name="Mikhailova N."/>
            <person name="Pati A."/>
            <person name="Wagner M."/>
            <person name="Woyke T."/>
            <person name="Ollivier B."/>
            <person name="Klenk H.P."/>
            <person name="Spring S."/>
            <person name="Loy A."/>
        </authorList>
    </citation>
    <scope>NUCLEOTIDE SEQUENCE [LARGE SCALE GENOMIC DNA]</scope>
    <source>
        <strain evidence="2">ATCC BAA-275 / DSM 13257 / NCIMB 13706 / S10</strain>
    </source>
</reference>
<dbReference type="KEGG" id="dmi:Desmer_2090"/>
<dbReference type="PANTHER" id="PTHR30337">
    <property type="entry name" value="COMPONENT OF ATP-DEPENDENT DSDNA EXONUCLEASE"/>
    <property type="match status" value="1"/>
</dbReference>
<proteinExistence type="predicted"/>
<reference evidence="2" key="2">
    <citation type="submission" date="2012-08" db="EMBL/GenBank/DDBJ databases">
        <title>Finished genome of Desulfosporosinus meridiei DSM 13257.</title>
        <authorList>
            <person name="Huntemann M."/>
            <person name="Wei C.-L."/>
            <person name="Han J."/>
            <person name="Detter J.C."/>
            <person name="Han C."/>
            <person name="Davenport K."/>
            <person name="Daligault H."/>
            <person name="Erkkila T."/>
            <person name="Gu W."/>
            <person name="Munk A.C.C."/>
            <person name="Teshima H."/>
            <person name="Xu Y."/>
            <person name="Chain P."/>
            <person name="Tapia R."/>
            <person name="Chen A."/>
            <person name="Krypides N."/>
            <person name="Mavromatis K."/>
            <person name="Markowitz V."/>
            <person name="Szeto E."/>
            <person name="Ivanova N."/>
            <person name="Mikhailova N."/>
            <person name="Ovchinnikova G."/>
            <person name="Pagani I."/>
            <person name="Pati A."/>
            <person name="Goodwin L."/>
            <person name="Peters L."/>
            <person name="Pitluck S."/>
            <person name="Woyke T."/>
            <person name="Pester M."/>
            <person name="Spring S."/>
            <person name="Ollivier B."/>
            <person name="Rattei T."/>
            <person name="Klenk H.-P."/>
            <person name="Wagner M."/>
            <person name="Loy A."/>
        </authorList>
    </citation>
    <scope>NUCLEOTIDE SEQUENCE [LARGE SCALE GENOMIC DNA]</scope>
    <source>
        <strain evidence="2">ATCC BAA-275 / DSM 13257 / NCIMB 13706 / S10</strain>
    </source>
</reference>
<dbReference type="InterPro" id="IPR050535">
    <property type="entry name" value="DNA_Repair-Maintenance_Comp"/>
</dbReference>
<keyword evidence="2" id="KW-1185">Reference proteome</keyword>
<dbReference type="STRING" id="768704.Desmer_2090"/>
<dbReference type="OrthoDB" id="9773856at2"/>
<protein>
    <recommendedName>
        <fullName evidence="3">DNA repair exonuclease</fullName>
    </recommendedName>
</protein>
<dbReference type="HOGENOM" id="CLU_026621_0_1_9"/>
<dbReference type="Proteomes" id="UP000005262">
    <property type="component" value="Chromosome"/>
</dbReference>
<dbReference type="InterPro" id="IPR029052">
    <property type="entry name" value="Metallo-depent_PP-like"/>
</dbReference>
<dbReference type="AlphaFoldDB" id="J7IV50"/>
<dbReference type="PANTHER" id="PTHR30337:SF7">
    <property type="entry name" value="PHOSPHOESTERASE"/>
    <property type="match status" value="1"/>
</dbReference>
<evidence type="ECO:0000313" key="1">
    <source>
        <dbReference type="EMBL" id="AFQ44029.1"/>
    </source>
</evidence>
<sequence>MAASVRFIQCAGFRFDSPAWDGPERWATARNQDLWQTFQALLSLCQAEKVEFLFLTGDLFEQQYVRQETVEGVAELLGKLEGTRVFITPGRRDPLTISSAYRLTVWPRNVHIFSSGIKSVKLPSHNLTIYGAGWTAYHQEKSFLDDFTPINDTTLKIMLLHAVVDSLGTSQGLIPIKQDQISASGVNYLALGHLEGWSGIQQAGKTIWADCGVIEARSFADKGSHGVILGEIREESTCIEFRELGQRCYYEINLTVQSQESLAEIAERVLKELSPDERQRNLYRINISGDQLEIERLVSPLQKLLMAELPFVEVIAHEEPDPTYVDLPRPSKVNIQEGFPTLAHIFSGKLQTRLSEADESENKEYWGVVQKIGMTALGQGRIIDED</sequence>
<dbReference type="SUPFAM" id="SSF56300">
    <property type="entry name" value="Metallo-dependent phosphatases"/>
    <property type="match status" value="1"/>
</dbReference>
<evidence type="ECO:0008006" key="3">
    <source>
        <dbReference type="Google" id="ProtNLM"/>
    </source>
</evidence>
<dbReference type="EMBL" id="CP003629">
    <property type="protein sequence ID" value="AFQ44029.1"/>
    <property type="molecule type" value="Genomic_DNA"/>
</dbReference>
<name>J7IV50_DESMD</name>
<evidence type="ECO:0000313" key="2">
    <source>
        <dbReference type="Proteomes" id="UP000005262"/>
    </source>
</evidence>
<gene>
    <name evidence="1" type="ordered locus">Desmer_2090</name>
</gene>
<dbReference type="eggNOG" id="COG0420">
    <property type="taxonomic scope" value="Bacteria"/>
</dbReference>
<organism evidence="1 2">
    <name type="scientific">Desulfosporosinus meridiei (strain ATCC BAA-275 / DSM 13257 / KCTC 12902 / NCIMB 13706 / S10)</name>
    <dbReference type="NCBI Taxonomy" id="768704"/>
    <lineage>
        <taxon>Bacteria</taxon>
        <taxon>Bacillati</taxon>
        <taxon>Bacillota</taxon>
        <taxon>Clostridia</taxon>
        <taxon>Eubacteriales</taxon>
        <taxon>Desulfitobacteriaceae</taxon>
        <taxon>Desulfosporosinus</taxon>
    </lineage>
</organism>
<accession>J7IV50</accession>
<dbReference type="Gene3D" id="3.60.21.10">
    <property type="match status" value="1"/>
</dbReference>
<dbReference type="RefSeq" id="WP_014902943.1">
    <property type="nucleotide sequence ID" value="NC_018515.1"/>
</dbReference>